<evidence type="ECO:0000313" key="3">
    <source>
        <dbReference type="Proteomes" id="UP000183567"/>
    </source>
</evidence>
<evidence type="ECO:0000256" key="1">
    <source>
        <dbReference type="SAM" id="Phobius"/>
    </source>
</evidence>
<dbReference type="Proteomes" id="UP000183567">
    <property type="component" value="Unassembled WGS sequence"/>
</dbReference>
<dbReference type="OrthoDB" id="10377666at2759"/>
<keyword evidence="1" id="KW-0812">Transmembrane</keyword>
<keyword evidence="3" id="KW-1185">Reference proteome</keyword>
<feature type="transmembrane region" description="Helical" evidence="1">
    <location>
        <begin position="52"/>
        <end position="74"/>
    </location>
</feature>
<sequence length="179" mass="19964">MSPSTEPEAVGRNILIVSTTLTGLMVLEYAWNINFEMRVIWPQFWMSAEAKIFVIARYVSLAGQIVIIFSFWFATGRLVLDKERFLQESRNDFQLTEVDLNNLEPLEDSDVSFARPSDSNVLPTEATIAVDSELSIGTEEDLADGCDCDWVDDASLSRCAFTIMSMEVGNDGESSGSRN</sequence>
<name>A0A1J8QFP0_9AGAM</name>
<evidence type="ECO:0000313" key="2">
    <source>
        <dbReference type="EMBL" id="OJA08218.1"/>
    </source>
</evidence>
<gene>
    <name evidence="2" type="ORF">AZE42_12462</name>
</gene>
<organism evidence="2 3">
    <name type="scientific">Rhizopogon vesiculosus</name>
    <dbReference type="NCBI Taxonomy" id="180088"/>
    <lineage>
        <taxon>Eukaryota</taxon>
        <taxon>Fungi</taxon>
        <taxon>Dikarya</taxon>
        <taxon>Basidiomycota</taxon>
        <taxon>Agaricomycotina</taxon>
        <taxon>Agaricomycetes</taxon>
        <taxon>Agaricomycetidae</taxon>
        <taxon>Boletales</taxon>
        <taxon>Suillineae</taxon>
        <taxon>Rhizopogonaceae</taxon>
        <taxon>Rhizopogon</taxon>
    </lineage>
</organism>
<keyword evidence="1" id="KW-0472">Membrane</keyword>
<reference evidence="2 3" key="1">
    <citation type="submission" date="2016-03" db="EMBL/GenBank/DDBJ databases">
        <title>Comparative genomics of the ectomycorrhizal sister species Rhizopogon vinicolor and Rhizopogon vesiculosus (Basidiomycota: Boletales) reveals a divergence of the mating type B locus.</title>
        <authorList>
            <person name="Mujic A.B."/>
            <person name="Kuo A."/>
            <person name="Tritt A."/>
            <person name="Lipzen A."/>
            <person name="Chen C."/>
            <person name="Johnson J."/>
            <person name="Sharma A."/>
            <person name="Barry K."/>
            <person name="Grigoriev I.V."/>
            <person name="Spatafora J.W."/>
        </authorList>
    </citation>
    <scope>NUCLEOTIDE SEQUENCE [LARGE SCALE GENOMIC DNA]</scope>
    <source>
        <strain evidence="2 3">AM-OR11-056</strain>
    </source>
</reference>
<comment type="caution">
    <text evidence="2">The sequence shown here is derived from an EMBL/GenBank/DDBJ whole genome shotgun (WGS) entry which is preliminary data.</text>
</comment>
<dbReference type="EMBL" id="LVVM01006365">
    <property type="protein sequence ID" value="OJA08218.1"/>
    <property type="molecule type" value="Genomic_DNA"/>
</dbReference>
<protein>
    <submittedName>
        <fullName evidence="2">Uncharacterized protein</fullName>
    </submittedName>
</protein>
<proteinExistence type="predicted"/>
<feature type="transmembrane region" description="Helical" evidence="1">
    <location>
        <begin position="12"/>
        <end position="31"/>
    </location>
</feature>
<dbReference type="AlphaFoldDB" id="A0A1J8QFP0"/>
<keyword evidence="1" id="KW-1133">Transmembrane helix</keyword>
<accession>A0A1J8QFP0</accession>